<proteinExistence type="predicted"/>
<feature type="region of interest" description="Disordered" evidence="1">
    <location>
        <begin position="664"/>
        <end position="693"/>
    </location>
</feature>
<evidence type="ECO:0000256" key="1">
    <source>
        <dbReference type="SAM" id="MobiDB-lite"/>
    </source>
</evidence>
<feature type="region of interest" description="Disordered" evidence="1">
    <location>
        <begin position="608"/>
        <end position="641"/>
    </location>
</feature>
<dbReference type="RefSeq" id="WP_262598131.1">
    <property type="nucleotide sequence ID" value="NZ_CP103300.1"/>
</dbReference>
<gene>
    <name evidence="2" type="ORF">NX720_24285</name>
</gene>
<feature type="compositionally biased region" description="Basic and acidic residues" evidence="1">
    <location>
        <begin position="670"/>
        <end position="682"/>
    </location>
</feature>
<organism evidence="2 3">
    <name type="scientific">Endozoicomonas euniceicola</name>
    <dbReference type="NCBI Taxonomy" id="1234143"/>
    <lineage>
        <taxon>Bacteria</taxon>
        <taxon>Pseudomonadati</taxon>
        <taxon>Pseudomonadota</taxon>
        <taxon>Gammaproteobacteria</taxon>
        <taxon>Oceanospirillales</taxon>
        <taxon>Endozoicomonadaceae</taxon>
        <taxon>Endozoicomonas</taxon>
    </lineage>
</organism>
<accession>A0ABY6GT73</accession>
<evidence type="ECO:0000313" key="3">
    <source>
        <dbReference type="Proteomes" id="UP001163255"/>
    </source>
</evidence>
<evidence type="ECO:0000313" key="2">
    <source>
        <dbReference type="EMBL" id="UYM15900.1"/>
    </source>
</evidence>
<reference evidence="2" key="1">
    <citation type="submission" date="2022-10" db="EMBL/GenBank/DDBJ databases">
        <title>Completed Genome Sequence of two octocoral isolated bacterium, Endozoicomonas euniceicola EF212T and Endozoicomonas gorgoniicola PS125T.</title>
        <authorList>
            <person name="Chiou Y.-J."/>
            <person name="Chen Y.-H."/>
        </authorList>
    </citation>
    <scope>NUCLEOTIDE SEQUENCE</scope>
    <source>
        <strain evidence="2">EF212</strain>
    </source>
</reference>
<protein>
    <submittedName>
        <fullName evidence="2">Uncharacterized protein</fullName>
    </submittedName>
</protein>
<keyword evidence="3" id="KW-1185">Reference proteome</keyword>
<feature type="compositionally biased region" description="Basic and acidic residues" evidence="1">
    <location>
        <begin position="632"/>
        <end position="641"/>
    </location>
</feature>
<name>A0ABY6GT73_9GAMM</name>
<dbReference type="Proteomes" id="UP001163255">
    <property type="component" value="Chromosome"/>
</dbReference>
<dbReference type="EMBL" id="CP103300">
    <property type="protein sequence ID" value="UYM15900.1"/>
    <property type="molecule type" value="Genomic_DNA"/>
</dbReference>
<sequence>MIAPLERTFSVSYRDERLKNVFVFNSAEKDATGSYRDDYFQAGESSELLDELATCQVEDSLFIAADIIRDTDAIRYIGNLADNNVQVFLFLTECEENNLAIDALSGRCCIRTGSQQHGMILIGDYHSKSAWSRVCSSGFVEKGYQYSLALETDQIDEYYRLFCHLFWFEANNEYLESGRRQPASKAPVETIDLLHRNILSGPLTHSLHTALEHPAKLFTNGGYDQNIVWQEFDHTELNLQESELLLAFNAIEQGQLQRVIERYGDIHLLSRDDLPQVLISEEEAWLLPLRYSKTDVIWAVKLSENQRRSVDDYHLELLANGYWRLKKEIAVDDITSPIRYVDNIDEELQCKELLSITLEDFECRSFAEFESDNAQELTKDQSVFNRSRLAREIEYQVVIHPPYLPGQAERDALVLAWERIQKRWDNEVCDLNVQVARMEAEQSKIKDNLLGYMKQFFLGRDRERSQLKKEIDHLESICLSELSPSYRKENVALLNQLRSKLVESALSLANETDKAQQLEHWEQEKLKIDTRLEQCDQKRAKIQQDMEAFLYTRNEKKAAAEHVFLESWKELFDKYFTAINSNEIARDSKRDDIEIWISNNSRQLNKVLKKQSKTTSGDLVKEASKSSKKQQRKEQEQAKKRLEQIPRAYKVTISNLAEREQKLQQGLDQVSKEQERLGEELSTHQQSRNSIKGKAKESFLSKLLSKGKREADVAFSIDFPEEDLPDIGQLYMSKGKRYLAIAPDDDSELAKRTAMRLRASLVLKKGEAANG</sequence>